<sequence length="206" mass="23095">MTQLSLSFLLLSIFCITGMVQPALAQTSQSAGYIQAWCRTTRYPTLCIQSLSGSTDSKIQNPQQLAQAALSVSLYKAIYTKSYLMKVSRELKATKANDYRVVKDCLDQITDVVAQLTQSITELRRLGRQTEIADNVYWHISNVETWTSAAMTDASTCVDYFPGRRMSKLKATIRGKTLNVVQLTSNALALFNRYAQRYLARNANKP</sequence>
<feature type="domain" description="Pectinesterase inhibitor" evidence="8">
    <location>
        <begin position="29"/>
        <end position="190"/>
    </location>
</feature>
<dbReference type="OrthoDB" id="1430376at2759"/>
<dbReference type="GO" id="GO:0048046">
    <property type="term" value="C:apoplast"/>
    <property type="evidence" value="ECO:0007669"/>
    <property type="project" value="UniProtKB-SubCell"/>
</dbReference>
<name>A0A7J7CFN6_TRIWF</name>
<comment type="caution">
    <text evidence="9">The sequence shown here is derived from an EMBL/GenBank/DDBJ whole genome shotgun (WGS) entry which is preliminary data.</text>
</comment>
<dbReference type="PANTHER" id="PTHR31080">
    <property type="entry name" value="PECTINESTERASE INHIBITOR-LIKE"/>
    <property type="match status" value="1"/>
</dbReference>
<keyword evidence="3" id="KW-0964">Secreted</keyword>
<evidence type="ECO:0000256" key="7">
    <source>
        <dbReference type="SAM" id="SignalP"/>
    </source>
</evidence>
<evidence type="ECO:0000313" key="9">
    <source>
        <dbReference type="EMBL" id="KAF5732943.1"/>
    </source>
</evidence>
<dbReference type="FunFam" id="1.20.140.40:FF:000006">
    <property type="entry name" value="Pectinesterase inhibitor 3"/>
    <property type="match status" value="1"/>
</dbReference>
<keyword evidence="4 7" id="KW-0732">Signal</keyword>
<dbReference type="AlphaFoldDB" id="A0A7J7CFN6"/>
<dbReference type="Pfam" id="PF04043">
    <property type="entry name" value="PMEI"/>
    <property type="match status" value="1"/>
</dbReference>
<dbReference type="Proteomes" id="UP000593562">
    <property type="component" value="Unassembled WGS sequence"/>
</dbReference>
<evidence type="ECO:0000256" key="3">
    <source>
        <dbReference type="ARBA" id="ARBA00022525"/>
    </source>
</evidence>
<dbReference type="InterPro" id="IPR035513">
    <property type="entry name" value="Invertase/methylesterase_inhib"/>
</dbReference>
<dbReference type="InterPro" id="IPR051955">
    <property type="entry name" value="PME_Inhibitor"/>
</dbReference>
<evidence type="ECO:0000256" key="2">
    <source>
        <dbReference type="ARBA" id="ARBA00022523"/>
    </source>
</evidence>
<dbReference type="NCBIfam" id="TIGR01614">
    <property type="entry name" value="PME_inhib"/>
    <property type="match status" value="1"/>
</dbReference>
<organism evidence="9 10">
    <name type="scientific">Tripterygium wilfordii</name>
    <name type="common">Thunder God vine</name>
    <dbReference type="NCBI Taxonomy" id="458696"/>
    <lineage>
        <taxon>Eukaryota</taxon>
        <taxon>Viridiplantae</taxon>
        <taxon>Streptophyta</taxon>
        <taxon>Embryophyta</taxon>
        <taxon>Tracheophyta</taxon>
        <taxon>Spermatophyta</taxon>
        <taxon>Magnoliopsida</taxon>
        <taxon>eudicotyledons</taxon>
        <taxon>Gunneridae</taxon>
        <taxon>Pentapetalae</taxon>
        <taxon>rosids</taxon>
        <taxon>fabids</taxon>
        <taxon>Celastrales</taxon>
        <taxon>Celastraceae</taxon>
        <taxon>Tripterygium</taxon>
    </lineage>
</organism>
<comment type="similarity">
    <text evidence="6">Belongs to the PMEI family.</text>
</comment>
<dbReference type="FunCoup" id="A0A7J7CFN6">
    <property type="interactions" value="8"/>
</dbReference>
<evidence type="ECO:0000256" key="6">
    <source>
        <dbReference type="ARBA" id="ARBA00038471"/>
    </source>
</evidence>
<dbReference type="PANTHER" id="PTHR31080:SF12">
    <property type="entry name" value="PLANT INVERTASE_PECTIN METHYLESTERASE INHIBITOR"/>
    <property type="match status" value="1"/>
</dbReference>
<dbReference type="EMBL" id="JAAARO010000017">
    <property type="protein sequence ID" value="KAF5732943.1"/>
    <property type="molecule type" value="Genomic_DNA"/>
</dbReference>
<dbReference type="Gene3D" id="1.20.140.40">
    <property type="entry name" value="Invertase/pectin methylesterase inhibitor family protein"/>
    <property type="match status" value="1"/>
</dbReference>
<keyword evidence="5" id="KW-1015">Disulfide bond</keyword>
<protein>
    <submittedName>
        <fullName evidence="9">Putative 21 kDa protein</fullName>
    </submittedName>
</protein>
<keyword evidence="10" id="KW-1185">Reference proteome</keyword>
<evidence type="ECO:0000256" key="5">
    <source>
        <dbReference type="ARBA" id="ARBA00023157"/>
    </source>
</evidence>
<evidence type="ECO:0000313" key="10">
    <source>
        <dbReference type="Proteomes" id="UP000593562"/>
    </source>
</evidence>
<dbReference type="InterPro" id="IPR006501">
    <property type="entry name" value="Pectinesterase_inhib_dom"/>
</dbReference>
<reference evidence="9 10" key="1">
    <citation type="journal article" date="2020" name="Nat. Commun.">
        <title>Genome of Tripterygium wilfordii and identification of cytochrome P450 involved in triptolide biosynthesis.</title>
        <authorList>
            <person name="Tu L."/>
            <person name="Su P."/>
            <person name="Zhang Z."/>
            <person name="Gao L."/>
            <person name="Wang J."/>
            <person name="Hu T."/>
            <person name="Zhou J."/>
            <person name="Zhang Y."/>
            <person name="Zhao Y."/>
            <person name="Liu Y."/>
            <person name="Song Y."/>
            <person name="Tong Y."/>
            <person name="Lu Y."/>
            <person name="Yang J."/>
            <person name="Xu C."/>
            <person name="Jia M."/>
            <person name="Peters R.J."/>
            <person name="Huang L."/>
            <person name="Gao W."/>
        </authorList>
    </citation>
    <scope>NUCLEOTIDE SEQUENCE [LARGE SCALE GENOMIC DNA]</scope>
    <source>
        <strain evidence="10">cv. XIE 37</strain>
        <tissue evidence="9">Leaf</tissue>
    </source>
</reference>
<evidence type="ECO:0000256" key="4">
    <source>
        <dbReference type="ARBA" id="ARBA00022729"/>
    </source>
</evidence>
<dbReference type="InParanoid" id="A0A7J7CFN6"/>
<dbReference type="CDD" id="cd15798">
    <property type="entry name" value="PMEI-like_3"/>
    <property type="match status" value="1"/>
</dbReference>
<proteinExistence type="inferred from homology"/>
<dbReference type="GO" id="GO:0004857">
    <property type="term" value="F:enzyme inhibitor activity"/>
    <property type="evidence" value="ECO:0007669"/>
    <property type="project" value="InterPro"/>
</dbReference>
<feature type="signal peptide" evidence="7">
    <location>
        <begin position="1"/>
        <end position="25"/>
    </location>
</feature>
<dbReference type="SUPFAM" id="SSF101148">
    <property type="entry name" value="Plant invertase/pectin methylesterase inhibitor"/>
    <property type="match status" value="1"/>
</dbReference>
<accession>A0A7J7CFN6</accession>
<evidence type="ECO:0000259" key="8">
    <source>
        <dbReference type="SMART" id="SM00856"/>
    </source>
</evidence>
<evidence type="ECO:0000256" key="1">
    <source>
        <dbReference type="ARBA" id="ARBA00004271"/>
    </source>
</evidence>
<feature type="chain" id="PRO_5029441613" evidence="7">
    <location>
        <begin position="26"/>
        <end position="206"/>
    </location>
</feature>
<comment type="subcellular location">
    <subcellularLocation>
        <location evidence="1">Secreted</location>
        <location evidence="1">Extracellular space</location>
        <location evidence="1">Apoplast</location>
    </subcellularLocation>
</comment>
<gene>
    <name evidence="9" type="ORF">HS088_TW17G00476</name>
</gene>
<dbReference type="SMART" id="SM00856">
    <property type="entry name" value="PMEI"/>
    <property type="match status" value="1"/>
</dbReference>
<keyword evidence="2" id="KW-0052">Apoplast</keyword>